<feature type="transmembrane region" description="Helical" evidence="9">
    <location>
        <begin position="335"/>
        <end position="357"/>
    </location>
</feature>
<evidence type="ECO:0000313" key="11">
    <source>
        <dbReference type="EMBL" id="MDH8679673.1"/>
    </source>
</evidence>
<evidence type="ECO:0000256" key="1">
    <source>
        <dbReference type="ARBA" id="ARBA00004651"/>
    </source>
</evidence>
<feature type="transmembrane region" description="Helical" evidence="9">
    <location>
        <begin position="7"/>
        <end position="24"/>
    </location>
</feature>
<evidence type="ECO:0000256" key="7">
    <source>
        <dbReference type="ARBA" id="ARBA00023136"/>
    </source>
</evidence>
<name>A0ABT6NGW4_9FIRM</name>
<evidence type="ECO:0000259" key="10">
    <source>
        <dbReference type="Pfam" id="PF03553"/>
    </source>
</evidence>
<dbReference type="EMBL" id="JARYZI010000015">
    <property type="protein sequence ID" value="MDH8679673.1"/>
    <property type="molecule type" value="Genomic_DNA"/>
</dbReference>
<dbReference type="PANTHER" id="PTHR33451">
    <property type="entry name" value="MALATE-2H(+)/NA(+)-LACTATE ANTIPORTER"/>
    <property type="match status" value="1"/>
</dbReference>
<protein>
    <submittedName>
        <fullName evidence="11">Na+/H+ antiporter NhaC family protein</fullName>
    </submittedName>
</protein>
<dbReference type="RefSeq" id="WP_281095569.1">
    <property type="nucleotide sequence ID" value="NZ_JARYZI010000015.1"/>
</dbReference>
<evidence type="ECO:0000256" key="2">
    <source>
        <dbReference type="ARBA" id="ARBA00022448"/>
    </source>
</evidence>
<comment type="subcellular location">
    <subcellularLocation>
        <location evidence="1">Cell membrane</location>
        <topology evidence="1">Multi-pass membrane protein</topology>
    </subcellularLocation>
</comment>
<feature type="transmembrane region" description="Helical" evidence="9">
    <location>
        <begin position="65"/>
        <end position="87"/>
    </location>
</feature>
<feature type="domain" description="Na+/H+ antiporter NhaC-like C-terminal" evidence="10">
    <location>
        <begin position="149"/>
        <end position="429"/>
    </location>
</feature>
<dbReference type="InterPro" id="IPR052180">
    <property type="entry name" value="NhaC_Na-H+_Antiporter"/>
</dbReference>
<keyword evidence="2" id="KW-0813">Transport</keyword>
<comment type="similarity">
    <text evidence="8">Belongs to the NhaC Na(+)/H(+) (TC 2.A.35) antiporter family.</text>
</comment>
<feature type="transmembrane region" description="Helical" evidence="9">
    <location>
        <begin position="246"/>
        <end position="262"/>
    </location>
</feature>
<reference evidence="11 12" key="1">
    <citation type="submission" date="2023-04" db="EMBL/GenBank/DDBJ databases">
        <title>Fusibacter bizertensis strain WBS, isolated from littoral bottom sediments of the Arctic seas - biochemical and genomic analysis.</title>
        <authorList>
            <person name="Brioukhanov A.L."/>
        </authorList>
    </citation>
    <scope>NUCLEOTIDE SEQUENCE [LARGE SCALE GENOMIC DNA]</scope>
    <source>
        <strain evidence="11 12">WBS</strain>
    </source>
</reference>
<accession>A0ABT6NGW4</accession>
<keyword evidence="7 9" id="KW-0472">Membrane</keyword>
<comment type="caution">
    <text evidence="11">The sequence shown here is derived from an EMBL/GenBank/DDBJ whole genome shotgun (WGS) entry which is preliminary data.</text>
</comment>
<feature type="transmembrane region" description="Helical" evidence="9">
    <location>
        <begin position="413"/>
        <end position="434"/>
    </location>
</feature>
<evidence type="ECO:0000256" key="5">
    <source>
        <dbReference type="ARBA" id="ARBA00022692"/>
    </source>
</evidence>
<keyword evidence="3" id="KW-0050">Antiport</keyword>
<keyword evidence="4" id="KW-1003">Cell membrane</keyword>
<dbReference type="Pfam" id="PF03553">
    <property type="entry name" value="Na_H_antiporter"/>
    <property type="match status" value="1"/>
</dbReference>
<keyword evidence="12" id="KW-1185">Reference proteome</keyword>
<gene>
    <name evidence="11" type="ORF">QE109_16060</name>
</gene>
<organism evidence="11 12">
    <name type="scientific">Fusibacter bizertensis</name>
    <dbReference type="NCBI Taxonomy" id="1488331"/>
    <lineage>
        <taxon>Bacteria</taxon>
        <taxon>Bacillati</taxon>
        <taxon>Bacillota</taxon>
        <taxon>Clostridia</taxon>
        <taxon>Eubacteriales</taxon>
        <taxon>Eubacteriales Family XII. Incertae Sedis</taxon>
        <taxon>Fusibacter</taxon>
    </lineage>
</organism>
<evidence type="ECO:0000256" key="6">
    <source>
        <dbReference type="ARBA" id="ARBA00022989"/>
    </source>
</evidence>
<dbReference type="InterPro" id="IPR018461">
    <property type="entry name" value="Na/H_Antiport_NhaC-like_C"/>
</dbReference>
<keyword evidence="5 9" id="KW-0812">Transmembrane</keyword>
<evidence type="ECO:0000256" key="8">
    <source>
        <dbReference type="ARBA" id="ARBA00038435"/>
    </source>
</evidence>
<feature type="transmembrane region" description="Helical" evidence="9">
    <location>
        <begin position="99"/>
        <end position="125"/>
    </location>
</feature>
<evidence type="ECO:0000256" key="3">
    <source>
        <dbReference type="ARBA" id="ARBA00022449"/>
    </source>
</evidence>
<keyword evidence="6 9" id="KW-1133">Transmembrane helix</keyword>
<feature type="transmembrane region" description="Helical" evidence="9">
    <location>
        <begin position="180"/>
        <end position="197"/>
    </location>
</feature>
<evidence type="ECO:0000256" key="4">
    <source>
        <dbReference type="ARBA" id="ARBA00022475"/>
    </source>
</evidence>
<sequence length="443" mass="49224">MSKQMKTYLLIFILLASVSLVIIFDRPLYQGIALTCFLGFFLVSDKVRLPKLIAANTKSVYKTMLLMFLISITLPVLMAAGVLPTLIYHVSQMMLGGNLLLAAFLISTFLSMILGSAIGTLTILLPLFSSIAIQSGIFYPWVIGALISGVYIGDRCSPLSSGLHLLSTVTETNYLKNIRYLLASAIIPFIVTLLILWNLGGASLITQDMIQSNDLLIVQFDITFWRLLPLFLMIVLLLLKQPITRVLLIVFVTCSVMAIPSFENIPDFLSLLYSGYHIPDHALSDFIKTSGFKQMINVIFVIFFSGILNSLLEADHLIGYIIKPFIKNASSPRKLLANTALLSIVLSMVTCSQAMTAMINGKYLSQYYDEKLIKREFLVLMTANAGLNVVALIPWNVNGIMLKQLTGVAPLEYLPFSFFVLLLTFLSISIYPMVIQKFYSSSN</sequence>
<evidence type="ECO:0000313" key="12">
    <source>
        <dbReference type="Proteomes" id="UP001158045"/>
    </source>
</evidence>
<dbReference type="Proteomes" id="UP001158045">
    <property type="component" value="Unassembled WGS sequence"/>
</dbReference>
<feature type="transmembrane region" description="Helical" evidence="9">
    <location>
        <begin position="295"/>
        <end position="314"/>
    </location>
</feature>
<feature type="transmembrane region" description="Helical" evidence="9">
    <location>
        <begin position="131"/>
        <end position="152"/>
    </location>
</feature>
<evidence type="ECO:0000256" key="9">
    <source>
        <dbReference type="SAM" id="Phobius"/>
    </source>
</evidence>
<feature type="transmembrane region" description="Helical" evidence="9">
    <location>
        <begin position="377"/>
        <end position="401"/>
    </location>
</feature>
<feature type="transmembrane region" description="Helical" evidence="9">
    <location>
        <begin position="217"/>
        <end position="239"/>
    </location>
</feature>
<proteinExistence type="inferred from homology"/>
<dbReference type="PANTHER" id="PTHR33451:SF3">
    <property type="entry name" value="MALATE-2H(+)_NA(+)-LACTATE ANTIPORTER"/>
    <property type="match status" value="1"/>
</dbReference>